<dbReference type="PATRIC" id="fig|1262666.3.peg.469"/>
<dbReference type="SUPFAM" id="SSF81301">
    <property type="entry name" value="Nucleotidyltransferase"/>
    <property type="match status" value="1"/>
</dbReference>
<keyword evidence="8" id="KW-0547">Nucleotide-binding</keyword>
<dbReference type="Gene3D" id="3.90.1640.10">
    <property type="entry name" value="inorganic pyrophosphatase (n-terminal core)"/>
    <property type="match status" value="1"/>
</dbReference>
<feature type="domain" description="CBS" evidence="13">
    <location>
        <begin position="386"/>
        <end position="444"/>
    </location>
</feature>
<dbReference type="SMART" id="SM00116">
    <property type="entry name" value="CBS"/>
    <property type="match status" value="2"/>
</dbReference>
<dbReference type="Pfam" id="PF02272">
    <property type="entry name" value="DHHA1"/>
    <property type="match status" value="1"/>
</dbReference>
<evidence type="ECO:0000256" key="4">
    <source>
        <dbReference type="ARBA" id="ARBA00022679"/>
    </source>
</evidence>
<keyword evidence="11" id="KW-0129">CBS domain</keyword>
<dbReference type="InterPro" id="IPR046342">
    <property type="entry name" value="CBS_dom_sf"/>
</dbReference>
<evidence type="ECO:0000256" key="7">
    <source>
        <dbReference type="ARBA" id="ARBA00022723"/>
    </source>
</evidence>
<dbReference type="Pfam" id="PF12627">
    <property type="entry name" value="PolyA_pol_RNAbd"/>
    <property type="match status" value="1"/>
</dbReference>
<evidence type="ECO:0000259" key="13">
    <source>
        <dbReference type="PROSITE" id="PS51371"/>
    </source>
</evidence>
<dbReference type="InterPro" id="IPR001667">
    <property type="entry name" value="DDH_dom"/>
</dbReference>
<keyword evidence="3" id="KW-0820">tRNA-binding</keyword>
<evidence type="ECO:0000256" key="10">
    <source>
        <dbReference type="ARBA" id="ARBA00022884"/>
    </source>
</evidence>
<dbReference type="SUPFAM" id="SSF81891">
    <property type="entry name" value="Poly A polymerase C-terminal region-like"/>
    <property type="match status" value="1"/>
</dbReference>
<dbReference type="GO" id="GO:0000166">
    <property type="term" value="F:nucleotide binding"/>
    <property type="evidence" value="ECO:0007669"/>
    <property type="project" value="UniProtKB-KW"/>
</dbReference>
<comment type="similarity">
    <text evidence="2 12">Belongs to the tRNA nucleotidyltransferase/poly(A) polymerase family.</text>
</comment>
<evidence type="ECO:0000313" key="15">
    <source>
        <dbReference type="Proteomes" id="UP000011922"/>
    </source>
</evidence>
<dbReference type="GO" id="GO:0000049">
    <property type="term" value="F:tRNA binding"/>
    <property type="evidence" value="ECO:0007669"/>
    <property type="project" value="UniProtKB-KW"/>
</dbReference>
<keyword evidence="9" id="KW-0460">Magnesium</keyword>
<dbReference type="InterPro" id="IPR038763">
    <property type="entry name" value="DHH_sf"/>
</dbReference>
<keyword evidence="5" id="KW-0819">tRNA processing</keyword>
<keyword evidence="4 12" id="KW-0808">Transferase</keyword>
<dbReference type="Gene3D" id="1.10.3090.10">
    <property type="entry name" value="cca-adding enzyme, domain 2"/>
    <property type="match status" value="1"/>
</dbReference>
<comment type="caution">
    <text evidence="14">The sequence shown here is derived from an EMBL/GenBank/DDBJ whole genome shotgun (WGS) entry which is preliminary data.</text>
</comment>
<dbReference type="EMBL" id="AOSV01000003">
    <property type="protein sequence ID" value="EMG38834.1"/>
    <property type="molecule type" value="Genomic_DNA"/>
</dbReference>
<dbReference type="GO" id="GO:0016779">
    <property type="term" value="F:nucleotidyltransferase activity"/>
    <property type="evidence" value="ECO:0007669"/>
    <property type="project" value="UniProtKB-KW"/>
</dbReference>
<dbReference type="Pfam" id="PF01743">
    <property type="entry name" value="PolyA_pol"/>
    <property type="match status" value="1"/>
</dbReference>
<reference evidence="14 15" key="1">
    <citation type="journal article" date="2013" name="Genome Announc.">
        <title>Draft Genome Sequence for Desulfovibrio africanus Strain PCS.</title>
        <authorList>
            <person name="Brown S.D."/>
            <person name="Utturkar S.M."/>
            <person name="Arkin A.P."/>
            <person name="Deutschbauer A.M."/>
            <person name="Elias D.A."/>
            <person name="Hazen T.C."/>
            <person name="Chakraborty R."/>
        </authorList>
    </citation>
    <scope>NUCLEOTIDE SEQUENCE [LARGE SCALE GENOMIC DNA]</scope>
    <source>
        <strain evidence="14 15">PCS</strain>
    </source>
</reference>
<dbReference type="InterPro" id="IPR052390">
    <property type="entry name" value="tRNA_nt/polyA_polymerase"/>
</dbReference>
<keyword evidence="10 12" id="KW-0694">RNA-binding</keyword>
<dbReference type="SUPFAM" id="SSF54631">
    <property type="entry name" value="CBS-domain pair"/>
    <property type="match status" value="1"/>
</dbReference>
<dbReference type="Gene3D" id="3.10.580.10">
    <property type="entry name" value="CBS-domain"/>
    <property type="match status" value="1"/>
</dbReference>
<evidence type="ECO:0000256" key="8">
    <source>
        <dbReference type="ARBA" id="ARBA00022741"/>
    </source>
</evidence>
<evidence type="ECO:0000256" key="9">
    <source>
        <dbReference type="ARBA" id="ARBA00022842"/>
    </source>
</evidence>
<dbReference type="GO" id="GO:0008033">
    <property type="term" value="P:tRNA processing"/>
    <property type="evidence" value="ECO:0007669"/>
    <property type="project" value="UniProtKB-KW"/>
</dbReference>
<dbReference type="PANTHER" id="PTHR47788:SF1">
    <property type="entry name" value="A-ADDING TRNA NUCLEOTIDYLTRANSFERASE"/>
    <property type="match status" value="1"/>
</dbReference>
<evidence type="ECO:0000256" key="3">
    <source>
        <dbReference type="ARBA" id="ARBA00022555"/>
    </source>
</evidence>
<dbReference type="Pfam" id="PF00571">
    <property type="entry name" value="CBS"/>
    <property type="match status" value="2"/>
</dbReference>
<evidence type="ECO:0000256" key="6">
    <source>
        <dbReference type="ARBA" id="ARBA00022695"/>
    </source>
</evidence>
<evidence type="ECO:0000313" key="14">
    <source>
        <dbReference type="EMBL" id="EMG38834.1"/>
    </source>
</evidence>
<dbReference type="Proteomes" id="UP000011922">
    <property type="component" value="Unassembled WGS sequence"/>
</dbReference>
<proteinExistence type="inferred from homology"/>
<evidence type="ECO:0000256" key="11">
    <source>
        <dbReference type="PROSITE-ProRule" id="PRU00703"/>
    </source>
</evidence>
<dbReference type="CDD" id="cd05398">
    <property type="entry name" value="NT_ClassII-CCAase"/>
    <property type="match status" value="1"/>
</dbReference>
<feature type="domain" description="CBS" evidence="13">
    <location>
        <begin position="322"/>
        <end position="380"/>
    </location>
</feature>
<dbReference type="Gene3D" id="3.10.310.30">
    <property type="match status" value="1"/>
</dbReference>
<dbReference type="Gene3D" id="3.30.460.10">
    <property type="entry name" value="Beta Polymerase, domain 2"/>
    <property type="match status" value="1"/>
</dbReference>
<organism evidence="14 15">
    <name type="scientific">Desulfocurvibacter africanus PCS</name>
    <dbReference type="NCBI Taxonomy" id="1262666"/>
    <lineage>
        <taxon>Bacteria</taxon>
        <taxon>Pseudomonadati</taxon>
        <taxon>Thermodesulfobacteriota</taxon>
        <taxon>Desulfovibrionia</taxon>
        <taxon>Desulfovibrionales</taxon>
        <taxon>Desulfovibrionaceae</taxon>
        <taxon>Desulfocurvibacter</taxon>
    </lineage>
</organism>
<dbReference type="GO" id="GO:0046872">
    <property type="term" value="F:metal ion binding"/>
    <property type="evidence" value="ECO:0007669"/>
    <property type="project" value="UniProtKB-KW"/>
</dbReference>
<evidence type="ECO:0000256" key="5">
    <source>
        <dbReference type="ARBA" id="ARBA00022694"/>
    </source>
</evidence>
<dbReference type="InterPro" id="IPR002646">
    <property type="entry name" value="PolA_pol_head_dom"/>
</dbReference>
<dbReference type="CDD" id="cd17772">
    <property type="entry name" value="CBS_pair_DHH_polyA_Pol_assoc"/>
    <property type="match status" value="1"/>
</dbReference>
<accession>M5PXQ8</accession>
<dbReference type="PROSITE" id="PS51371">
    <property type="entry name" value="CBS"/>
    <property type="match status" value="2"/>
</dbReference>
<dbReference type="Pfam" id="PF01368">
    <property type="entry name" value="DHH"/>
    <property type="match status" value="1"/>
</dbReference>
<evidence type="ECO:0000256" key="1">
    <source>
        <dbReference type="ARBA" id="ARBA00001946"/>
    </source>
</evidence>
<dbReference type="OrthoDB" id="9805698at2"/>
<keyword evidence="7" id="KW-0479">Metal-binding</keyword>
<keyword evidence="6" id="KW-0548">Nucleotidyltransferase</keyword>
<dbReference type="SUPFAM" id="SSF64182">
    <property type="entry name" value="DHH phosphoesterases"/>
    <property type="match status" value="1"/>
</dbReference>
<protein>
    <submittedName>
        <fullName evidence="14">tRNA nucleotidyltransferase/poly(A) polymerase</fullName>
    </submittedName>
</protein>
<gene>
    <name evidence="14" type="ORF">PCS_00468</name>
</gene>
<evidence type="ECO:0000256" key="12">
    <source>
        <dbReference type="RuleBase" id="RU003953"/>
    </source>
</evidence>
<dbReference type="InterPro" id="IPR003156">
    <property type="entry name" value="DHHA1_dom"/>
</dbReference>
<comment type="cofactor">
    <cofactor evidence="1">
        <name>Mg(2+)</name>
        <dbReference type="ChEBI" id="CHEBI:18420"/>
    </cofactor>
</comment>
<evidence type="ECO:0000256" key="2">
    <source>
        <dbReference type="ARBA" id="ARBA00007265"/>
    </source>
</evidence>
<dbReference type="RefSeq" id="WP_005983656.1">
    <property type="nucleotide sequence ID" value="NZ_AOSV01000003.1"/>
</dbReference>
<name>M5PXQ8_DESAF</name>
<dbReference type="AlphaFoldDB" id="M5PXQ8"/>
<sequence length="902" mass="100577">MTPKIVTDTIVTGHGNADFDCFSSIIAAGKLYPGAALIFPGSQEKSLRNFYIQSAIYLFNFVSTKDIDFAQVKRLVVVDTRQRSRIEHIKAVLDNPGLEIHTYDHHPDSEDDLQAQLEIWKPWGSCAAIIIQQVREKGLDIGPEEATAVGLGLYEDTGSFTFSSTTGYDLEAAAWLRHKGMDLDVVSDLITRELTAQQVSILNTMLESATTHEINGVEVVMAEATTEHYVGDFAFLAHKLMEMENINALFAMGRMHDRIQLVARSRDERVDVGVICERFGGGGHSYAASASIKDRTPAQVKDELLSLLLASINTQMTAGKLMSKPAVVVTKNKTMAKSAEIMTRFGLKAVPVVDPEDGHCVGLLEHELADKAIAHGLGDVEVREYMARDVTTLSPSDGLQHAMDVILGQRQRLAPVVDSGRVVGVLTRTDLINILVEEPARIPESLLPEKRQKKSIAGQLRDRLPEDILGILTLAGKLADEDGFEVFAVGGFVRDILLRQPNFDIDLVAEGDGIAFAYKLAGVLGGRVKAHHKFKTAVIILPNGQRIDVATARLEYYEYPAALPVVELSSIKMDLYRRDFTINALAVHLNPGRFGLLEDFFGAQRDIKDKIIRVLHSLSFVEDPTRILRAIRFEQRFEFRIGGQTERLIRNAVQMTFFQKLSGTRIFHELRLIFDERNALRCLRRMDSFALLTHIHPNLTLDDKLIKYLEELESVRNWYRLLYEEPAAQSWIVYLLGLCGHLPPEELVQIAGNLGFTERQRHDFLALRERTGQALGKLINWSQSGEPLSGLYFILHELPVEGVLLLMAKSTRDQVKKAISVYLTRLRHIKLEIGGADLRIIGLEPGPAYGRILREVLAARIDGKAECRGDQLALAESLAGHIPDLKTRKPQNTVTPPSEHKP</sequence>
<dbReference type="InterPro" id="IPR000644">
    <property type="entry name" value="CBS_dom"/>
</dbReference>
<dbReference type="InterPro" id="IPR043519">
    <property type="entry name" value="NT_sf"/>
</dbReference>
<dbReference type="PANTHER" id="PTHR47788">
    <property type="entry name" value="POLYA POLYMERASE"/>
    <property type="match status" value="1"/>
</dbReference>
<dbReference type="InterPro" id="IPR032828">
    <property type="entry name" value="PolyA_RNA-bd"/>
</dbReference>